<dbReference type="AlphaFoldDB" id="A0AA41S9B9"/>
<dbReference type="Pfam" id="PF00069">
    <property type="entry name" value="Pkinase"/>
    <property type="match status" value="1"/>
</dbReference>
<dbReference type="Proteomes" id="UP001177140">
    <property type="component" value="Unassembled WGS sequence"/>
</dbReference>
<comment type="caution">
    <text evidence="5">The sequence shown here is derived from an EMBL/GenBank/DDBJ whole genome shotgun (WGS) entry which is preliminary data.</text>
</comment>
<evidence type="ECO:0000313" key="5">
    <source>
        <dbReference type="EMBL" id="MCL7035304.1"/>
    </source>
</evidence>
<evidence type="ECO:0000259" key="4">
    <source>
        <dbReference type="PROSITE" id="PS50011"/>
    </source>
</evidence>
<dbReference type="PANTHER" id="PTHR47985:SF4">
    <property type="entry name" value="SERINE_THREONINE-PROTEIN KINASE PBL27"/>
    <property type="match status" value="1"/>
</dbReference>
<evidence type="ECO:0000256" key="1">
    <source>
        <dbReference type="ARBA" id="ARBA00004370"/>
    </source>
</evidence>
<sequence>MARFRYFSCFRSSKGETEGPSEIIHEKKSVKADQPKYLHCVANARESRELVVAIDTSDPGCVLGEGRLGREVAVKWFDEQADLSEEVQMLCSVEHSNLINMIGYCDKGKEFRVIVFEFMPLRSLNLHLRDLQPGQKPLDWKTRMKIAEGVAKALEYLHDQKDPPVIYSGLKTSHFGCAKRGLKWDYAPIHKKYVRGYGYIPTEYFMTRVLTLKSDVYGFGVVLLELISGEKAIQANMRGSGKHSILSWTRPLLNDSNKFSEIVDPLMKGQYPYAGLDKALNLAKMCVKMDAHERPPIAEVLITLSKIVSQIN</sequence>
<gene>
    <name evidence="5" type="ORF">MKW94_000254</name>
</gene>
<dbReference type="InterPro" id="IPR011009">
    <property type="entry name" value="Kinase-like_dom_sf"/>
</dbReference>
<keyword evidence="2" id="KW-0418">Kinase</keyword>
<dbReference type="GO" id="GO:0005524">
    <property type="term" value="F:ATP binding"/>
    <property type="evidence" value="ECO:0007669"/>
    <property type="project" value="InterPro"/>
</dbReference>
<dbReference type="EMBL" id="JAJJMA010155407">
    <property type="protein sequence ID" value="MCL7035304.1"/>
    <property type="molecule type" value="Genomic_DNA"/>
</dbReference>
<dbReference type="Gene3D" id="3.30.200.20">
    <property type="entry name" value="Phosphorylase Kinase, domain 1"/>
    <property type="match status" value="1"/>
</dbReference>
<evidence type="ECO:0000313" key="6">
    <source>
        <dbReference type="Proteomes" id="UP001177140"/>
    </source>
</evidence>
<keyword evidence="2" id="KW-0808">Transferase</keyword>
<dbReference type="Gene3D" id="1.10.510.10">
    <property type="entry name" value="Transferase(Phosphotransferase) domain 1"/>
    <property type="match status" value="1"/>
</dbReference>
<dbReference type="PROSITE" id="PS50011">
    <property type="entry name" value="PROTEIN_KINASE_DOM"/>
    <property type="match status" value="1"/>
</dbReference>
<keyword evidence="3" id="KW-0472">Membrane</keyword>
<proteinExistence type="predicted"/>
<keyword evidence="6" id="KW-1185">Reference proteome</keyword>
<name>A0AA41S9B9_PAPNU</name>
<dbReference type="PANTHER" id="PTHR47985">
    <property type="entry name" value="OS07G0668900 PROTEIN"/>
    <property type="match status" value="1"/>
</dbReference>
<evidence type="ECO:0000256" key="2">
    <source>
        <dbReference type="ARBA" id="ARBA00022527"/>
    </source>
</evidence>
<accession>A0AA41S9B9</accession>
<dbReference type="InterPro" id="IPR000719">
    <property type="entry name" value="Prot_kinase_dom"/>
</dbReference>
<dbReference type="GO" id="GO:0016020">
    <property type="term" value="C:membrane"/>
    <property type="evidence" value="ECO:0007669"/>
    <property type="project" value="UniProtKB-SubCell"/>
</dbReference>
<dbReference type="SUPFAM" id="SSF56112">
    <property type="entry name" value="Protein kinase-like (PK-like)"/>
    <property type="match status" value="1"/>
</dbReference>
<dbReference type="GO" id="GO:0004674">
    <property type="term" value="F:protein serine/threonine kinase activity"/>
    <property type="evidence" value="ECO:0007669"/>
    <property type="project" value="UniProtKB-KW"/>
</dbReference>
<evidence type="ECO:0000256" key="3">
    <source>
        <dbReference type="ARBA" id="ARBA00023136"/>
    </source>
</evidence>
<feature type="domain" description="Protein kinase" evidence="4">
    <location>
        <begin position="48"/>
        <end position="308"/>
    </location>
</feature>
<comment type="subcellular location">
    <subcellularLocation>
        <location evidence="1">Membrane</location>
    </subcellularLocation>
</comment>
<keyword evidence="2" id="KW-0723">Serine/threonine-protein kinase</keyword>
<protein>
    <recommendedName>
        <fullName evidence="4">Protein kinase domain-containing protein</fullName>
    </recommendedName>
</protein>
<reference evidence="5" key="1">
    <citation type="submission" date="2022-03" db="EMBL/GenBank/DDBJ databases">
        <title>A functionally conserved STORR gene fusion in Papaver species that diverged 16.8 million years ago.</title>
        <authorList>
            <person name="Catania T."/>
        </authorList>
    </citation>
    <scope>NUCLEOTIDE SEQUENCE</scope>
    <source>
        <strain evidence="5">S-191538</strain>
    </source>
</reference>
<organism evidence="5 6">
    <name type="scientific">Papaver nudicaule</name>
    <name type="common">Iceland poppy</name>
    <dbReference type="NCBI Taxonomy" id="74823"/>
    <lineage>
        <taxon>Eukaryota</taxon>
        <taxon>Viridiplantae</taxon>
        <taxon>Streptophyta</taxon>
        <taxon>Embryophyta</taxon>
        <taxon>Tracheophyta</taxon>
        <taxon>Spermatophyta</taxon>
        <taxon>Magnoliopsida</taxon>
        <taxon>Ranunculales</taxon>
        <taxon>Papaveraceae</taxon>
        <taxon>Papaveroideae</taxon>
        <taxon>Papaver</taxon>
    </lineage>
</organism>